<gene>
    <name evidence="5" type="ORF">WKW82_29410</name>
</gene>
<organism evidence="5 6">
    <name type="scientific">Variovorax rhizosphaerae</name>
    <dbReference type="NCBI Taxonomy" id="1836200"/>
    <lineage>
        <taxon>Bacteria</taxon>
        <taxon>Pseudomonadati</taxon>
        <taxon>Pseudomonadota</taxon>
        <taxon>Betaproteobacteria</taxon>
        <taxon>Burkholderiales</taxon>
        <taxon>Comamonadaceae</taxon>
        <taxon>Variovorax</taxon>
    </lineage>
</organism>
<dbReference type="Pfam" id="PF14833">
    <property type="entry name" value="NAD_binding_11"/>
    <property type="match status" value="1"/>
</dbReference>
<reference evidence="5 6" key="1">
    <citation type="submission" date="2024-03" db="EMBL/GenBank/DDBJ databases">
        <title>Novel species of the genus Variovorax.</title>
        <authorList>
            <person name="Liu Q."/>
            <person name="Xin Y.-H."/>
        </authorList>
    </citation>
    <scope>NUCLEOTIDE SEQUENCE [LARGE SCALE GENOMIC DNA]</scope>
    <source>
        <strain evidence="5 6">KACC 18900</strain>
    </source>
</reference>
<evidence type="ECO:0000256" key="2">
    <source>
        <dbReference type="ARBA" id="ARBA00023027"/>
    </source>
</evidence>
<dbReference type="InterPro" id="IPR036291">
    <property type="entry name" value="NAD(P)-bd_dom_sf"/>
</dbReference>
<name>A0ABU8WTE1_9BURK</name>
<dbReference type="PANTHER" id="PTHR22981:SF7">
    <property type="entry name" value="3-HYDROXYISOBUTYRATE DEHYDROGENASE, MITOCHONDRIAL"/>
    <property type="match status" value="1"/>
</dbReference>
<proteinExistence type="predicted"/>
<evidence type="ECO:0000259" key="4">
    <source>
        <dbReference type="Pfam" id="PF14833"/>
    </source>
</evidence>
<dbReference type="InterPro" id="IPR013328">
    <property type="entry name" value="6PGD_dom2"/>
</dbReference>
<evidence type="ECO:0000313" key="6">
    <source>
        <dbReference type="Proteomes" id="UP001385892"/>
    </source>
</evidence>
<keyword evidence="6" id="KW-1185">Reference proteome</keyword>
<keyword evidence="2" id="KW-0520">NAD</keyword>
<dbReference type="EMBL" id="JBBKZT010000017">
    <property type="protein sequence ID" value="MEJ8850791.1"/>
    <property type="molecule type" value="Genomic_DNA"/>
</dbReference>
<sequence length="436" mass="44253">MRVGYIGLGALGGELAKRFLAAHELTVWDLNAAAAPAFEALGARWATSPAELGRTCDVVLLCLPRSSDVREVLLGNGGLAQAMSAGRLVIDQTSGLPSATGEIAAQLAARGIGMVDAAVSANPATVAAGGATLMASGPDEWYARALPLLQAITTNIYHCGDRVGDGQATKTVNNAMFESCRLGALELAALGRKAGVPLDRLIEALSRGESRSFGTEKVLPAIWDGQPSTNFALALMLKDVDQAVSLGMALGVPMPVTNGAQMLLQMGVNTLGDKARLDDMIGVVDSLSAVHLGDGSTPTASEEPAGVVDLIDGAVSALNRLISCECLALGLAYGLTLERLGPVLRKSSGWNGAAEAALSLLAADPSGGGTHMASVLQKLQGAAALAMRSGAPALLARIGCGAIEAGLNATGGVPRTEGLRPRHQLIAAAQSIAATS</sequence>
<dbReference type="Pfam" id="PF03446">
    <property type="entry name" value="NAD_binding_2"/>
    <property type="match status" value="1"/>
</dbReference>
<dbReference type="RefSeq" id="WP_340346242.1">
    <property type="nucleotide sequence ID" value="NZ_JBBKZT010000017.1"/>
</dbReference>
<dbReference type="PANTHER" id="PTHR22981">
    <property type="entry name" value="3-HYDROXYISOBUTYRATE DEHYDROGENASE-RELATED"/>
    <property type="match status" value="1"/>
</dbReference>
<dbReference type="InterPro" id="IPR006115">
    <property type="entry name" value="6PGDH_NADP-bd"/>
</dbReference>
<feature type="domain" description="3-hydroxyisobutyrate dehydrogenase-like NAD-binding" evidence="4">
    <location>
        <begin position="164"/>
        <end position="281"/>
    </location>
</feature>
<dbReference type="InterPro" id="IPR008927">
    <property type="entry name" value="6-PGluconate_DH-like_C_sf"/>
</dbReference>
<accession>A0ABU8WTE1</accession>
<evidence type="ECO:0000259" key="3">
    <source>
        <dbReference type="Pfam" id="PF03446"/>
    </source>
</evidence>
<evidence type="ECO:0000313" key="5">
    <source>
        <dbReference type="EMBL" id="MEJ8850791.1"/>
    </source>
</evidence>
<dbReference type="GO" id="GO:0016491">
    <property type="term" value="F:oxidoreductase activity"/>
    <property type="evidence" value="ECO:0007669"/>
    <property type="project" value="UniProtKB-KW"/>
</dbReference>
<dbReference type="EC" id="1.1.-.-" evidence="5"/>
<comment type="caution">
    <text evidence="5">The sequence shown here is derived from an EMBL/GenBank/DDBJ whole genome shotgun (WGS) entry which is preliminary data.</text>
</comment>
<evidence type="ECO:0000256" key="1">
    <source>
        <dbReference type="ARBA" id="ARBA00023002"/>
    </source>
</evidence>
<keyword evidence="1 5" id="KW-0560">Oxidoreductase</keyword>
<dbReference type="SUPFAM" id="SSF48179">
    <property type="entry name" value="6-phosphogluconate dehydrogenase C-terminal domain-like"/>
    <property type="match status" value="1"/>
</dbReference>
<dbReference type="InterPro" id="IPR029154">
    <property type="entry name" value="HIBADH-like_NADP-bd"/>
</dbReference>
<protein>
    <submittedName>
        <fullName evidence="5">NAD(P)-dependent oxidoreductase</fullName>
        <ecNumber evidence="5">1.1.-.-</ecNumber>
    </submittedName>
</protein>
<feature type="domain" description="6-phosphogluconate dehydrogenase NADP-binding" evidence="3">
    <location>
        <begin position="2"/>
        <end position="160"/>
    </location>
</feature>
<dbReference type="SUPFAM" id="SSF51735">
    <property type="entry name" value="NAD(P)-binding Rossmann-fold domains"/>
    <property type="match status" value="1"/>
</dbReference>
<dbReference type="Gene3D" id="3.40.50.720">
    <property type="entry name" value="NAD(P)-binding Rossmann-like Domain"/>
    <property type="match status" value="1"/>
</dbReference>
<dbReference type="Proteomes" id="UP001385892">
    <property type="component" value="Unassembled WGS sequence"/>
</dbReference>
<dbReference type="Gene3D" id="1.10.1040.10">
    <property type="entry name" value="N-(1-d-carboxylethyl)-l-norvaline Dehydrogenase, domain 2"/>
    <property type="match status" value="2"/>
</dbReference>